<feature type="compositionally biased region" description="Basic and acidic residues" evidence="2">
    <location>
        <begin position="352"/>
        <end position="364"/>
    </location>
</feature>
<dbReference type="Pfam" id="PF15739">
    <property type="entry name" value="TSNAXIP1_N"/>
    <property type="match status" value="1"/>
</dbReference>
<evidence type="ECO:0000256" key="1">
    <source>
        <dbReference type="ARBA" id="ARBA00023054"/>
    </source>
</evidence>
<keyword evidence="5" id="KW-1185">Reference proteome</keyword>
<accession>A0A8S4C0K7</accession>
<feature type="non-terminal residue" evidence="4">
    <location>
        <position position="500"/>
    </location>
</feature>
<dbReference type="PANTHER" id="PTHR34916:SF1">
    <property type="entry name" value="GI:13385330"/>
    <property type="match status" value="1"/>
</dbReference>
<feature type="region of interest" description="Disordered" evidence="2">
    <location>
        <begin position="170"/>
        <end position="200"/>
    </location>
</feature>
<evidence type="ECO:0000313" key="4">
    <source>
        <dbReference type="EMBL" id="CAG6017507.1"/>
    </source>
</evidence>
<gene>
    <name evidence="4" type="ORF">MMEN_LOCUS20768</name>
</gene>
<organism evidence="4 5">
    <name type="scientific">Menidia menidia</name>
    <name type="common">Atlantic silverside</name>
    <dbReference type="NCBI Taxonomy" id="238744"/>
    <lineage>
        <taxon>Eukaryota</taxon>
        <taxon>Metazoa</taxon>
        <taxon>Chordata</taxon>
        <taxon>Craniata</taxon>
        <taxon>Vertebrata</taxon>
        <taxon>Euteleostomi</taxon>
        <taxon>Actinopterygii</taxon>
        <taxon>Neopterygii</taxon>
        <taxon>Teleostei</taxon>
        <taxon>Neoteleostei</taxon>
        <taxon>Acanthomorphata</taxon>
        <taxon>Ovalentaria</taxon>
        <taxon>Atherinomorphae</taxon>
        <taxon>Atheriniformes</taxon>
        <taxon>Atherinopsidae</taxon>
        <taxon>Menidiinae</taxon>
        <taxon>Menidia</taxon>
    </lineage>
</organism>
<protein>
    <submittedName>
        <fullName evidence="4">(Atlantic silverside) hypothetical protein</fullName>
    </submittedName>
</protein>
<sequence>HGYDYHRDPKCNARIERLCLLGDEEQHAQPRPGRKSGAGRDSFGSGLFAAMSSYSKKKQQRCTSDINSLLLAAEAAQKADILTYSSGHLGPRSLNQNQPPKQTKQFFWRTPLSQGETLDLVALKKTHAEILASVKKKDTREFPSEDTPGTPLVDSRLLKSRQDKATYCSSNAGREETKLTKTGCSSDSMSEQPKASSLKESVTLPDMDKNDEIPSSWEDLKNEGQMEMKPWFDWQVTGEQDICAGVNFAEAHQEKLQEELKKLSAQGWPSRDRLAVFSDVFDDVCEGSPVFGRILREIKRDYDLYVNHLMDAQSSRQNMLLRAPVEDSGEVRETELDEAEKDVSILQQEAQKAAEEKKQAHDELQNISATRGPEDSDKKTAVCAGADTSLTGLQESATVTGHTDIVQIRRLQILTMRKEIQQLEFEIHEQLAAADTTAAAERHLKDLKTEMIKLLASNHRLRTISKDLEKNINMLLNREKASKAIRRMLWDEIYSDLQPE</sequence>
<evidence type="ECO:0000256" key="2">
    <source>
        <dbReference type="SAM" id="MobiDB-lite"/>
    </source>
</evidence>
<name>A0A8S4C0K7_9TELE</name>
<dbReference type="PANTHER" id="PTHR34916">
    <property type="entry name" value="GI:13385330"/>
    <property type="match status" value="1"/>
</dbReference>
<feature type="region of interest" description="Disordered" evidence="2">
    <location>
        <begin position="351"/>
        <end position="379"/>
    </location>
</feature>
<feature type="non-terminal residue" evidence="4">
    <location>
        <position position="1"/>
    </location>
</feature>
<reference evidence="4" key="1">
    <citation type="submission" date="2021-05" db="EMBL/GenBank/DDBJ databases">
        <authorList>
            <person name="Tigano A."/>
        </authorList>
    </citation>
    <scope>NUCLEOTIDE SEQUENCE</scope>
</reference>
<feature type="compositionally biased region" description="Polar residues" evidence="2">
    <location>
        <begin position="180"/>
        <end position="200"/>
    </location>
</feature>
<evidence type="ECO:0000259" key="3">
    <source>
        <dbReference type="Pfam" id="PF15739"/>
    </source>
</evidence>
<comment type="caution">
    <text evidence="4">The sequence shown here is derived from an EMBL/GenBank/DDBJ whole genome shotgun (WGS) entry which is preliminary data.</text>
</comment>
<dbReference type="EMBL" id="CAJRST010039999">
    <property type="protein sequence ID" value="CAG6017507.1"/>
    <property type="molecule type" value="Genomic_DNA"/>
</dbReference>
<dbReference type="Proteomes" id="UP000677803">
    <property type="component" value="Unassembled WGS sequence"/>
</dbReference>
<dbReference type="InterPro" id="IPR032755">
    <property type="entry name" value="TSNAXIP1_N"/>
</dbReference>
<keyword evidence="1" id="KW-0175">Coiled coil</keyword>
<evidence type="ECO:0000313" key="5">
    <source>
        <dbReference type="Proteomes" id="UP000677803"/>
    </source>
</evidence>
<proteinExistence type="predicted"/>
<dbReference type="OrthoDB" id="10024479at2759"/>
<feature type="region of interest" description="Disordered" evidence="2">
    <location>
        <begin position="137"/>
        <end position="156"/>
    </location>
</feature>
<feature type="domain" description="Translin-associated factor X-interacting protein 1 N-terminal" evidence="3">
    <location>
        <begin position="253"/>
        <end position="359"/>
    </location>
</feature>
<dbReference type="AlphaFoldDB" id="A0A8S4C0K7"/>